<dbReference type="SUPFAM" id="SSF159594">
    <property type="entry name" value="XCC0632-like"/>
    <property type="match status" value="1"/>
</dbReference>
<feature type="chain" id="PRO_5015782210" description="ABC-type transport auxiliary lipoprotein component domain-containing protein" evidence="1">
    <location>
        <begin position="29"/>
        <end position="218"/>
    </location>
</feature>
<evidence type="ECO:0000313" key="3">
    <source>
        <dbReference type="EMBL" id="AVO33264.1"/>
    </source>
</evidence>
<dbReference type="Gene3D" id="3.40.50.10610">
    <property type="entry name" value="ABC-type transport auxiliary lipoprotein component"/>
    <property type="match status" value="1"/>
</dbReference>
<keyword evidence="1" id="KW-0732">Signal</keyword>
<gene>
    <name evidence="3" type="ORF">C6570_02580</name>
</gene>
<name>A0A2S0MBJ8_9BURK</name>
<organism evidence="3 4">
    <name type="scientific">Ottowia oryzae</name>
    <dbReference type="NCBI Taxonomy" id="2109914"/>
    <lineage>
        <taxon>Bacteria</taxon>
        <taxon>Pseudomonadati</taxon>
        <taxon>Pseudomonadota</taxon>
        <taxon>Betaproteobacteria</taxon>
        <taxon>Burkholderiales</taxon>
        <taxon>Comamonadaceae</taxon>
        <taxon>Ottowia</taxon>
    </lineage>
</organism>
<sequence length="218" mass="22803">MKLIAARAHLAGARAVFLSLASALMLGACSLPLPDKPVRPEPYDLGPPLPLAASTTATGPALAMDSVEANAAIDGTSVVYRLLYSGDGQQPRPYAQARWVMSPPQLVSQRLREAFSATRPVVDVGMGLAQVELRAQLDDFSQVFSGPNASEGVVRLRLTLIAPASATQRLLGQHTVVVRKPAQTADAPGGVAALRAATDEAVRQAVAWVQSVPVPAAR</sequence>
<evidence type="ECO:0000256" key="1">
    <source>
        <dbReference type="SAM" id="SignalP"/>
    </source>
</evidence>
<reference evidence="3 4" key="1">
    <citation type="submission" date="2018-03" db="EMBL/GenBank/DDBJ databases">
        <title>Genome sequencing of Ottowia sp.</title>
        <authorList>
            <person name="Kim S.-J."/>
            <person name="Heo J."/>
            <person name="Kwon S.-W."/>
        </authorList>
    </citation>
    <scope>NUCLEOTIDE SEQUENCE [LARGE SCALE GENOMIC DNA]</scope>
    <source>
        <strain evidence="3 4">KADR8-3</strain>
    </source>
</reference>
<dbReference type="OrthoDB" id="5568302at2"/>
<evidence type="ECO:0000313" key="4">
    <source>
        <dbReference type="Proteomes" id="UP000239709"/>
    </source>
</evidence>
<dbReference type="PROSITE" id="PS51257">
    <property type="entry name" value="PROKAR_LIPOPROTEIN"/>
    <property type="match status" value="1"/>
</dbReference>
<feature type="domain" description="ABC-type transport auxiliary lipoprotein component" evidence="2">
    <location>
        <begin position="43"/>
        <end position="204"/>
    </location>
</feature>
<dbReference type="AlphaFoldDB" id="A0A2S0MBJ8"/>
<feature type="signal peptide" evidence="1">
    <location>
        <begin position="1"/>
        <end position="28"/>
    </location>
</feature>
<evidence type="ECO:0000259" key="2">
    <source>
        <dbReference type="Pfam" id="PF03886"/>
    </source>
</evidence>
<dbReference type="Pfam" id="PF03886">
    <property type="entry name" value="ABC_trans_aux"/>
    <property type="match status" value="1"/>
</dbReference>
<dbReference type="EMBL" id="CP027666">
    <property type="protein sequence ID" value="AVO33264.1"/>
    <property type="molecule type" value="Genomic_DNA"/>
</dbReference>
<dbReference type="Proteomes" id="UP000239709">
    <property type="component" value="Chromosome"/>
</dbReference>
<keyword evidence="4" id="KW-1185">Reference proteome</keyword>
<accession>A0A2S0MBJ8</accession>
<dbReference type="InterPro" id="IPR005586">
    <property type="entry name" value="ABC_trans_aux"/>
</dbReference>
<dbReference type="KEGG" id="otk:C6570_02580"/>
<protein>
    <recommendedName>
        <fullName evidence="2">ABC-type transport auxiliary lipoprotein component domain-containing protein</fullName>
    </recommendedName>
</protein>
<proteinExistence type="predicted"/>
<dbReference type="RefSeq" id="WP_106701786.1">
    <property type="nucleotide sequence ID" value="NZ_CP027666.1"/>
</dbReference>